<reference evidence="2" key="2">
    <citation type="submission" date="2021-04" db="EMBL/GenBank/DDBJ databases">
        <authorList>
            <person name="Gilroy R."/>
        </authorList>
    </citation>
    <scope>NUCLEOTIDE SEQUENCE</scope>
    <source>
        <strain evidence="2">ChiGjej4B4-12881</strain>
    </source>
</reference>
<dbReference type="Proteomes" id="UP000886780">
    <property type="component" value="Unassembled WGS sequence"/>
</dbReference>
<name>A0A9D1W490_9FIRM</name>
<dbReference type="InterPro" id="IPR011437">
    <property type="entry name" value="DUF1540"/>
</dbReference>
<reference evidence="2" key="1">
    <citation type="journal article" date="2021" name="PeerJ">
        <title>Extensive microbial diversity within the chicken gut microbiome revealed by metagenomics and culture.</title>
        <authorList>
            <person name="Gilroy R."/>
            <person name="Ravi A."/>
            <person name="Getino M."/>
            <person name="Pursley I."/>
            <person name="Horton D.L."/>
            <person name="Alikhan N.F."/>
            <person name="Baker D."/>
            <person name="Gharbi K."/>
            <person name="Hall N."/>
            <person name="Watson M."/>
            <person name="Adriaenssens E.M."/>
            <person name="Foster-Nyarko E."/>
            <person name="Jarju S."/>
            <person name="Secka A."/>
            <person name="Antonio M."/>
            <person name="Oren A."/>
            <person name="Chaudhuri R.R."/>
            <person name="La Ragione R."/>
            <person name="Hildebrand F."/>
            <person name="Pallen M.J."/>
        </authorList>
    </citation>
    <scope>NUCLEOTIDE SEQUENCE</scope>
    <source>
        <strain evidence="2">ChiGjej4B4-12881</strain>
    </source>
</reference>
<sequence length="104" mass="11279">MTKLDCNVTSCVHNADNCCCKQEIYVEGQGASKACDTCCGSFNESKDGFFKNMFKSPESRLEIECEAVNCVYNASKRCTADRVGITGMGASRAGDTECSTFKAR</sequence>
<dbReference type="AlphaFoldDB" id="A0A9D1W490"/>
<comment type="caution">
    <text evidence="2">The sequence shown here is derived from an EMBL/GenBank/DDBJ whole genome shotgun (WGS) entry which is preliminary data.</text>
</comment>
<gene>
    <name evidence="2" type="ORF">IAA28_05900</name>
</gene>
<organism evidence="2 3">
    <name type="scientific">Candidatus Lachnoclostridium stercoripullorum</name>
    <dbReference type="NCBI Taxonomy" id="2838635"/>
    <lineage>
        <taxon>Bacteria</taxon>
        <taxon>Bacillati</taxon>
        <taxon>Bacillota</taxon>
        <taxon>Clostridia</taxon>
        <taxon>Lachnospirales</taxon>
        <taxon>Lachnospiraceae</taxon>
    </lineage>
</organism>
<proteinExistence type="predicted"/>
<evidence type="ECO:0000313" key="3">
    <source>
        <dbReference type="Proteomes" id="UP000886780"/>
    </source>
</evidence>
<evidence type="ECO:0000313" key="2">
    <source>
        <dbReference type="EMBL" id="HIX52319.1"/>
    </source>
</evidence>
<feature type="domain" description="DUF1540" evidence="1">
    <location>
        <begin position="5"/>
        <end position="42"/>
    </location>
</feature>
<evidence type="ECO:0000259" key="1">
    <source>
        <dbReference type="Pfam" id="PF07561"/>
    </source>
</evidence>
<feature type="domain" description="DUF1540" evidence="1">
    <location>
        <begin position="63"/>
        <end position="101"/>
    </location>
</feature>
<dbReference type="Pfam" id="PF07561">
    <property type="entry name" value="DUF1540"/>
    <property type="match status" value="2"/>
</dbReference>
<accession>A0A9D1W490</accession>
<dbReference type="EMBL" id="DXEU01000103">
    <property type="protein sequence ID" value="HIX52319.1"/>
    <property type="molecule type" value="Genomic_DNA"/>
</dbReference>
<protein>
    <submittedName>
        <fullName evidence="2">DUF1540 domain-containing protein</fullName>
    </submittedName>
</protein>